<proteinExistence type="predicted"/>
<comment type="caution">
    <text evidence="1">The sequence shown here is derived from an EMBL/GenBank/DDBJ whole genome shotgun (WGS) entry which is preliminary data.</text>
</comment>
<dbReference type="EMBL" id="BTRK01000001">
    <property type="protein sequence ID" value="GMR30769.1"/>
    <property type="molecule type" value="Genomic_DNA"/>
</dbReference>
<gene>
    <name evidence="1" type="ORF">PMAYCL1PPCAC_00964</name>
</gene>
<dbReference type="PANTHER" id="PTHR47024">
    <property type="entry name" value="BIOFILM ABSENT ON HEAD (AFTER YERSINIA EXPOSURE)-RELATED"/>
    <property type="match status" value="1"/>
</dbReference>
<organism evidence="1 2">
    <name type="scientific">Pristionchus mayeri</name>
    <dbReference type="NCBI Taxonomy" id="1317129"/>
    <lineage>
        <taxon>Eukaryota</taxon>
        <taxon>Metazoa</taxon>
        <taxon>Ecdysozoa</taxon>
        <taxon>Nematoda</taxon>
        <taxon>Chromadorea</taxon>
        <taxon>Rhabditida</taxon>
        <taxon>Rhabditina</taxon>
        <taxon>Diplogasteromorpha</taxon>
        <taxon>Diplogasteroidea</taxon>
        <taxon>Neodiplogasteridae</taxon>
        <taxon>Pristionchus</taxon>
    </lineage>
</organism>
<accession>A0AAN5C6I3</accession>
<feature type="non-terminal residue" evidence="1">
    <location>
        <position position="1"/>
    </location>
</feature>
<evidence type="ECO:0000313" key="2">
    <source>
        <dbReference type="Proteomes" id="UP001328107"/>
    </source>
</evidence>
<dbReference type="Proteomes" id="UP001328107">
    <property type="component" value="Unassembled WGS sequence"/>
</dbReference>
<dbReference type="PANTHER" id="PTHR47024:SF1">
    <property type="entry name" value="GLYCOSYLTRANSFERASE FAMILY 92 PROTEIN"/>
    <property type="match status" value="1"/>
</dbReference>
<name>A0AAN5C6I3_9BILA</name>
<keyword evidence="2" id="KW-1185">Reference proteome</keyword>
<evidence type="ECO:0000313" key="1">
    <source>
        <dbReference type="EMBL" id="GMR30769.1"/>
    </source>
</evidence>
<sequence>LSPPGYRITAVSKCLSENTHISIREYISHNRPRGQPRAQYLFEIELIVNHTRIVRLPVHQRPRIAEKGKLEVCVGTPVFWFDEWPRLIMFIELWREAHNAHF</sequence>
<feature type="non-terminal residue" evidence="1">
    <location>
        <position position="102"/>
    </location>
</feature>
<protein>
    <submittedName>
        <fullName evidence="1">Uncharacterized protein</fullName>
    </submittedName>
</protein>
<dbReference type="AlphaFoldDB" id="A0AAN5C6I3"/>
<reference evidence="2" key="1">
    <citation type="submission" date="2022-10" db="EMBL/GenBank/DDBJ databases">
        <title>Genome assembly of Pristionchus species.</title>
        <authorList>
            <person name="Yoshida K."/>
            <person name="Sommer R.J."/>
        </authorList>
    </citation>
    <scope>NUCLEOTIDE SEQUENCE [LARGE SCALE GENOMIC DNA]</scope>
    <source>
        <strain evidence="2">RS5460</strain>
    </source>
</reference>